<feature type="domain" description="GGDEF" evidence="4">
    <location>
        <begin position="191"/>
        <end position="320"/>
    </location>
</feature>
<dbReference type="CDD" id="cd01949">
    <property type="entry name" value="GGDEF"/>
    <property type="match status" value="1"/>
</dbReference>
<dbReference type="NCBIfam" id="TIGR00254">
    <property type="entry name" value="GGDEF"/>
    <property type="match status" value="1"/>
</dbReference>
<dbReference type="SUPFAM" id="SSF55073">
    <property type="entry name" value="Nucleotide cyclase"/>
    <property type="match status" value="1"/>
</dbReference>
<dbReference type="InterPro" id="IPR050469">
    <property type="entry name" value="Diguanylate_Cyclase"/>
</dbReference>
<reference evidence="5" key="1">
    <citation type="submission" date="2023-01" db="EMBL/GenBank/DDBJ databases">
        <title>Biogeochemical cycle of methane in antarctic sediments.</title>
        <authorList>
            <person name="Roldan D.M."/>
            <person name="Menes R.J."/>
        </authorList>
    </citation>
    <scope>NUCLEOTIDE SEQUENCE [LARGE SCALE GENOMIC DNA]</scope>
    <source>
        <strain evidence="5">K-2018 MAG008</strain>
    </source>
</reference>
<dbReference type="Proteomes" id="UP001160519">
    <property type="component" value="Unassembled WGS sequence"/>
</dbReference>
<comment type="caution">
    <text evidence="5">The sequence shown here is derived from an EMBL/GenBank/DDBJ whole genome shotgun (WGS) entry which is preliminary data.</text>
</comment>
<dbReference type="InterPro" id="IPR000160">
    <property type="entry name" value="GGDEF_dom"/>
</dbReference>
<dbReference type="AlphaFoldDB" id="A0AA43Q5H0"/>
<accession>A0AA43Q5H0</accession>
<sequence length="336" mass="38620">MNFNHTVRQIFSWTIQLSAQQDYQALTHNFLDILTKIPWIDSATAYEIYHHERKNPGETGTVRELLIRRFPLDFTRNDEQYHNNLFDGLDHSADLNLSVPDESGLYAWAIFSIKGGGGPQRAIHLKGAFRQEMLELLGNLREIYRNLVILHDTKERDVLTKLPNRQSLDARLLQVCGHYSDYQTIDKQAEKSSWIAILDIDHFKRVNDNFGHLYGDEVLLTFSQLMGKCFRYNDFLFRFGGEEFVVILNLASQATALAAFNRFREEIANYHFPTVGQVTVSIGLTHVNGISMPSTQLDNADKALYHAKDSGRNRVVLYEDMDVLVEDNDSGEIELF</sequence>
<evidence type="ECO:0000313" key="5">
    <source>
        <dbReference type="EMBL" id="MDI1230074.1"/>
    </source>
</evidence>
<dbReference type="Gene3D" id="3.30.70.270">
    <property type="match status" value="1"/>
</dbReference>
<evidence type="ECO:0000259" key="4">
    <source>
        <dbReference type="PROSITE" id="PS50887"/>
    </source>
</evidence>
<evidence type="ECO:0000256" key="1">
    <source>
        <dbReference type="ARBA" id="ARBA00001946"/>
    </source>
</evidence>
<dbReference type="PANTHER" id="PTHR45138">
    <property type="entry name" value="REGULATORY COMPONENTS OF SENSORY TRANSDUCTION SYSTEM"/>
    <property type="match status" value="1"/>
</dbReference>
<protein>
    <recommendedName>
        <fullName evidence="2">diguanylate cyclase</fullName>
        <ecNumber evidence="2">2.7.7.65</ecNumber>
    </recommendedName>
</protein>
<dbReference type="GO" id="GO:0052621">
    <property type="term" value="F:diguanylate cyclase activity"/>
    <property type="evidence" value="ECO:0007669"/>
    <property type="project" value="UniProtKB-EC"/>
</dbReference>
<dbReference type="SMART" id="SM00267">
    <property type="entry name" value="GGDEF"/>
    <property type="match status" value="1"/>
</dbReference>
<evidence type="ECO:0000313" key="6">
    <source>
        <dbReference type="Proteomes" id="UP001160519"/>
    </source>
</evidence>
<dbReference type="PROSITE" id="PS50887">
    <property type="entry name" value="GGDEF"/>
    <property type="match status" value="1"/>
</dbReference>
<name>A0AA43Q5H0_9GAMM</name>
<dbReference type="GO" id="GO:0043709">
    <property type="term" value="P:cell adhesion involved in single-species biofilm formation"/>
    <property type="evidence" value="ECO:0007669"/>
    <property type="project" value="TreeGrafter"/>
</dbReference>
<organism evidence="5 6">
    <name type="scientific">Candidatus Methylobacter titanis</name>
    <dbReference type="NCBI Taxonomy" id="3053457"/>
    <lineage>
        <taxon>Bacteria</taxon>
        <taxon>Pseudomonadati</taxon>
        <taxon>Pseudomonadota</taxon>
        <taxon>Gammaproteobacteria</taxon>
        <taxon>Methylococcales</taxon>
        <taxon>Methylococcaceae</taxon>
        <taxon>Methylobacter</taxon>
    </lineage>
</organism>
<dbReference type="PANTHER" id="PTHR45138:SF9">
    <property type="entry name" value="DIGUANYLATE CYCLASE DGCM-RELATED"/>
    <property type="match status" value="1"/>
</dbReference>
<dbReference type="EMBL" id="JAQSDF010000005">
    <property type="protein sequence ID" value="MDI1230074.1"/>
    <property type="molecule type" value="Genomic_DNA"/>
</dbReference>
<proteinExistence type="predicted"/>
<dbReference type="InterPro" id="IPR043128">
    <property type="entry name" value="Rev_trsase/Diguanyl_cyclase"/>
</dbReference>
<comment type="catalytic activity">
    <reaction evidence="3">
        <text>2 GTP = 3',3'-c-di-GMP + 2 diphosphate</text>
        <dbReference type="Rhea" id="RHEA:24898"/>
        <dbReference type="ChEBI" id="CHEBI:33019"/>
        <dbReference type="ChEBI" id="CHEBI:37565"/>
        <dbReference type="ChEBI" id="CHEBI:58805"/>
        <dbReference type="EC" id="2.7.7.65"/>
    </reaction>
</comment>
<keyword evidence="6" id="KW-1185">Reference proteome</keyword>
<dbReference type="Pfam" id="PF00990">
    <property type="entry name" value="GGDEF"/>
    <property type="match status" value="1"/>
</dbReference>
<evidence type="ECO:0000256" key="3">
    <source>
        <dbReference type="ARBA" id="ARBA00034247"/>
    </source>
</evidence>
<comment type="cofactor">
    <cofactor evidence="1">
        <name>Mg(2+)</name>
        <dbReference type="ChEBI" id="CHEBI:18420"/>
    </cofactor>
</comment>
<dbReference type="GO" id="GO:1902201">
    <property type="term" value="P:negative regulation of bacterial-type flagellum-dependent cell motility"/>
    <property type="evidence" value="ECO:0007669"/>
    <property type="project" value="TreeGrafter"/>
</dbReference>
<evidence type="ECO:0000256" key="2">
    <source>
        <dbReference type="ARBA" id="ARBA00012528"/>
    </source>
</evidence>
<dbReference type="InterPro" id="IPR029787">
    <property type="entry name" value="Nucleotide_cyclase"/>
</dbReference>
<dbReference type="GO" id="GO:0005886">
    <property type="term" value="C:plasma membrane"/>
    <property type="evidence" value="ECO:0007669"/>
    <property type="project" value="TreeGrafter"/>
</dbReference>
<dbReference type="EC" id="2.7.7.65" evidence="2"/>
<dbReference type="FunFam" id="3.30.70.270:FF:000001">
    <property type="entry name" value="Diguanylate cyclase domain protein"/>
    <property type="match status" value="1"/>
</dbReference>
<gene>
    <name evidence="5" type="ORF">PSU93_02870</name>
</gene>